<reference evidence="1 2" key="1">
    <citation type="submission" date="2019-11" db="EMBL/GenBank/DDBJ databases">
        <title>Whole genome sequence of Oryza granulata.</title>
        <authorList>
            <person name="Li W."/>
        </authorList>
    </citation>
    <scope>NUCLEOTIDE SEQUENCE [LARGE SCALE GENOMIC DNA]</scope>
    <source>
        <strain evidence="2">cv. Menghai</strain>
        <tissue evidence="1">Leaf</tissue>
    </source>
</reference>
<gene>
    <name evidence="1" type="ORF">E2562_000974</name>
</gene>
<organism evidence="1 2">
    <name type="scientific">Oryza meyeriana var. granulata</name>
    <dbReference type="NCBI Taxonomy" id="110450"/>
    <lineage>
        <taxon>Eukaryota</taxon>
        <taxon>Viridiplantae</taxon>
        <taxon>Streptophyta</taxon>
        <taxon>Embryophyta</taxon>
        <taxon>Tracheophyta</taxon>
        <taxon>Spermatophyta</taxon>
        <taxon>Magnoliopsida</taxon>
        <taxon>Liliopsida</taxon>
        <taxon>Poales</taxon>
        <taxon>Poaceae</taxon>
        <taxon>BOP clade</taxon>
        <taxon>Oryzoideae</taxon>
        <taxon>Oryzeae</taxon>
        <taxon>Oryzinae</taxon>
        <taxon>Oryza</taxon>
        <taxon>Oryza meyeriana</taxon>
    </lineage>
</organism>
<sequence length="52" mass="4703">AVAGEGGAVDGILAPIGDGVLTAAGDVVLSAGGNNGSGDETFAAASEDLDGT</sequence>
<comment type="caution">
    <text evidence="1">The sequence shown here is derived from an EMBL/GenBank/DDBJ whole genome shotgun (WGS) entry which is preliminary data.</text>
</comment>
<evidence type="ECO:0000313" key="1">
    <source>
        <dbReference type="EMBL" id="KAF0905178.1"/>
    </source>
</evidence>
<name>A0A6G1CXJ6_9ORYZ</name>
<dbReference type="Proteomes" id="UP000479710">
    <property type="component" value="Unassembled WGS sequence"/>
</dbReference>
<dbReference type="AlphaFoldDB" id="A0A6G1CXJ6"/>
<keyword evidence="2" id="KW-1185">Reference proteome</keyword>
<protein>
    <submittedName>
        <fullName evidence="1">Uncharacterized protein</fullName>
    </submittedName>
</protein>
<dbReference type="EMBL" id="SPHZ02000007">
    <property type="protein sequence ID" value="KAF0905178.1"/>
    <property type="molecule type" value="Genomic_DNA"/>
</dbReference>
<evidence type="ECO:0000313" key="2">
    <source>
        <dbReference type="Proteomes" id="UP000479710"/>
    </source>
</evidence>
<feature type="non-terminal residue" evidence="1">
    <location>
        <position position="1"/>
    </location>
</feature>
<accession>A0A6G1CXJ6</accession>
<proteinExistence type="predicted"/>